<dbReference type="Pfam" id="PF00190">
    <property type="entry name" value="Cupin_1"/>
    <property type="match status" value="1"/>
</dbReference>
<dbReference type="CDD" id="cd02234">
    <property type="entry name" value="cupin_BLR7677-like"/>
    <property type="match status" value="1"/>
</dbReference>
<dbReference type="PANTHER" id="PTHR38599">
    <property type="entry name" value="CUPIN DOMAIN PROTEIN (AFU_ORTHOLOGUE AFUA_3G13620)"/>
    <property type="match status" value="1"/>
</dbReference>
<dbReference type="HOGENOM" id="CLU_120069_0_0_1"/>
<dbReference type="AlphaFoldDB" id="A0A0D2CM41"/>
<reference evidence="2 3" key="1">
    <citation type="submission" date="2015-01" db="EMBL/GenBank/DDBJ databases">
        <title>The Genome Sequence of Capronia semiimmersa CBS27337.</title>
        <authorList>
            <consortium name="The Broad Institute Genomics Platform"/>
            <person name="Cuomo C."/>
            <person name="de Hoog S."/>
            <person name="Gorbushina A."/>
            <person name="Stielow B."/>
            <person name="Teixiera M."/>
            <person name="Abouelleil A."/>
            <person name="Chapman S.B."/>
            <person name="Priest M."/>
            <person name="Young S.K."/>
            <person name="Wortman J."/>
            <person name="Nusbaum C."/>
            <person name="Birren B."/>
        </authorList>
    </citation>
    <scope>NUCLEOTIDE SEQUENCE [LARGE SCALE GENOMIC DNA]</scope>
    <source>
        <strain evidence="2 3">CBS 27337</strain>
    </source>
</reference>
<dbReference type="SUPFAM" id="SSF51182">
    <property type="entry name" value="RmlC-like cupins"/>
    <property type="match status" value="1"/>
</dbReference>
<proteinExistence type="predicted"/>
<evidence type="ECO:0000259" key="1">
    <source>
        <dbReference type="Pfam" id="PF00190"/>
    </source>
</evidence>
<gene>
    <name evidence="2" type="ORF">PV04_08498</name>
</gene>
<dbReference type="EMBL" id="KN846960">
    <property type="protein sequence ID" value="KIW66301.1"/>
    <property type="molecule type" value="Genomic_DNA"/>
</dbReference>
<accession>A0A0D2CM41</accession>
<evidence type="ECO:0000313" key="3">
    <source>
        <dbReference type="Proteomes" id="UP000054266"/>
    </source>
</evidence>
<dbReference type="Gene3D" id="2.60.120.10">
    <property type="entry name" value="Jelly Rolls"/>
    <property type="match status" value="1"/>
</dbReference>
<dbReference type="InterPro" id="IPR006045">
    <property type="entry name" value="Cupin_1"/>
</dbReference>
<keyword evidence="3" id="KW-1185">Reference proteome</keyword>
<feature type="domain" description="Cupin type-1" evidence="1">
    <location>
        <begin position="71"/>
        <end position="162"/>
    </location>
</feature>
<protein>
    <recommendedName>
        <fullName evidence="1">Cupin type-1 domain-containing protein</fullName>
    </recommendedName>
</protein>
<evidence type="ECO:0000313" key="2">
    <source>
        <dbReference type="EMBL" id="KIW66301.1"/>
    </source>
</evidence>
<sequence>MPVDMNMRWQDQEVVKKDGMWTVAGFTRYRVHLPAPCLSLFSSRRPVPTVAPAFHQSPSNIPDHYYLGLKVNAPANAATPPHTHGGAAIVATMTKGTMLNQMVCPHHDPDSQGTGPKIYSVGESWYEPPGCHHVRSENVGDEEAEFIAVFVVSKQKVDNEGLQSLVVIDAEVEERKQAK</sequence>
<dbReference type="Proteomes" id="UP000054266">
    <property type="component" value="Unassembled WGS sequence"/>
</dbReference>
<organism evidence="2 3">
    <name type="scientific">Phialophora macrospora</name>
    <dbReference type="NCBI Taxonomy" id="1851006"/>
    <lineage>
        <taxon>Eukaryota</taxon>
        <taxon>Fungi</taxon>
        <taxon>Dikarya</taxon>
        <taxon>Ascomycota</taxon>
        <taxon>Pezizomycotina</taxon>
        <taxon>Eurotiomycetes</taxon>
        <taxon>Chaetothyriomycetidae</taxon>
        <taxon>Chaetothyriales</taxon>
        <taxon>Herpotrichiellaceae</taxon>
        <taxon>Phialophora</taxon>
    </lineage>
</organism>
<name>A0A0D2CM41_9EURO</name>
<dbReference type="PANTHER" id="PTHR38599:SF1">
    <property type="entry name" value="CUPIN DOMAIN PROTEIN (AFU_ORTHOLOGUE AFUA_3G13620)"/>
    <property type="match status" value="1"/>
</dbReference>
<dbReference type="InterPro" id="IPR014710">
    <property type="entry name" value="RmlC-like_jellyroll"/>
</dbReference>
<dbReference type="InterPro" id="IPR011051">
    <property type="entry name" value="RmlC_Cupin_sf"/>
</dbReference>
<dbReference type="STRING" id="5601.A0A0D2CM41"/>